<evidence type="ECO:0000259" key="2">
    <source>
        <dbReference type="PROSITE" id="PS50004"/>
    </source>
</evidence>
<dbReference type="InterPro" id="IPR000008">
    <property type="entry name" value="C2_dom"/>
</dbReference>
<dbReference type="VEuPathDB" id="FungiDB:AAP_02481"/>
<proteinExistence type="predicted"/>
<dbReference type="EMBL" id="AZGZ01000009">
    <property type="protein sequence ID" value="KZZ93015.1"/>
    <property type="molecule type" value="Genomic_DNA"/>
</dbReference>
<feature type="region of interest" description="Disordered" evidence="1">
    <location>
        <begin position="434"/>
        <end position="480"/>
    </location>
</feature>
<evidence type="ECO:0000313" key="4">
    <source>
        <dbReference type="Proteomes" id="UP000242877"/>
    </source>
</evidence>
<dbReference type="SUPFAM" id="SSF49562">
    <property type="entry name" value="C2 domain (Calcium/lipid-binding domain, CaLB)"/>
    <property type="match status" value="1"/>
</dbReference>
<evidence type="ECO:0000313" key="3">
    <source>
        <dbReference type="EMBL" id="KZZ93015.1"/>
    </source>
</evidence>
<keyword evidence="4" id="KW-1185">Reference proteome</keyword>
<dbReference type="AlphaFoldDB" id="A0A167ZRU4"/>
<dbReference type="SMART" id="SM00239">
    <property type="entry name" value="C2"/>
    <property type="match status" value="1"/>
</dbReference>
<feature type="compositionally biased region" description="Low complexity" evidence="1">
    <location>
        <begin position="456"/>
        <end position="465"/>
    </location>
</feature>
<feature type="compositionally biased region" description="Basic and acidic residues" evidence="1">
    <location>
        <begin position="470"/>
        <end position="480"/>
    </location>
</feature>
<protein>
    <submittedName>
        <fullName evidence="3">C2 domain containing protein</fullName>
    </submittedName>
</protein>
<dbReference type="InterPro" id="IPR035892">
    <property type="entry name" value="C2_domain_sf"/>
</dbReference>
<dbReference type="PROSITE" id="PS50004">
    <property type="entry name" value="C2"/>
    <property type="match status" value="1"/>
</dbReference>
<feature type="domain" description="C2" evidence="2">
    <location>
        <begin position="10"/>
        <end position="139"/>
    </location>
</feature>
<dbReference type="Gene3D" id="2.60.40.150">
    <property type="entry name" value="C2 domain"/>
    <property type="match status" value="1"/>
</dbReference>
<name>A0A167ZRU4_9EURO</name>
<gene>
    <name evidence="3" type="ORF">AAP_02481</name>
</gene>
<dbReference type="OrthoDB" id="73919at2759"/>
<dbReference type="Pfam" id="PF00168">
    <property type="entry name" value="C2"/>
    <property type="match status" value="1"/>
</dbReference>
<sequence>MADQDNHHEKAPTGGRDHTPLPILSPGFTLRITIHRAENLPISDVSSLSSDPYVRLLLETSVPPRHREDPELTFRTPTVRRNTNPTWDAQWVVANIPETGFRLKCRLLDEDIDHDDRLGSVHVTVDHVYEGWEGINKEPFKVRKRGGSKRAYLMRSVAAACVKDKDISATLWLSVECLGRTDDKEGGRVYTLGPNRWTQHFSRLIGRLIGTKTGGNETEADQMTTYNFQAIQLQLTGPVPWRLYHRYVDFKPFIGHVFTSNNIGGFVLNRALHHQHSRIYSYDRQTQYGVCDSAESVAKKFLDFVSYADGGKIFTYVITLDGEWRFTETGKEFGIDMLSKHSMHSDVAIYIAFSGEFFVRRRKGHRRSSSRRSTMEEVITSENDPSHYELFIDNESGTYRPDTDLLPVLQEFISKNLPGIKVKAIDVQSEELQEMKKEQRKKKQEMGRGIAYMQRSPSSSSVSSSDLEELNDRVEHLQPE</sequence>
<feature type="region of interest" description="Disordered" evidence="1">
    <location>
        <begin position="1"/>
        <end position="22"/>
    </location>
</feature>
<evidence type="ECO:0000256" key="1">
    <source>
        <dbReference type="SAM" id="MobiDB-lite"/>
    </source>
</evidence>
<dbReference type="PANTHER" id="PTHR47800">
    <property type="entry name" value="C2 DOMAIN-CONTAINING PROTEIN"/>
    <property type="match status" value="1"/>
</dbReference>
<dbReference type="Proteomes" id="UP000242877">
    <property type="component" value="Unassembled WGS sequence"/>
</dbReference>
<feature type="compositionally biased region" description="Basic and acidic residues" evidence="1">
    <location>
        <begin position="1"/>
        <end position="19"/>
    </location>
</feature>
<accession>A0A167ZRU4</accession>
<comment type="caution">
    <text evidence="3">The sequence shown here is derived from an EMBL/GenBank/DDBJ whole genome shotgun (WGS) entry which is preliminary data.</text>
</comment>
<dbReference type="PANTHER" id="PTHR47800:SF5">
    <property type="entry name" value="FER-1-LIKE PROTEIN 6"/>
    <property type="match status" value="1"/>
</dbReference>
<reference evidence="3 4" key="1">
    <citation type="journal article" date="2016" name="Genome Biol. Evol.">
        <title>Divergent and convergent evolution of fungal pathogenicity.</title>
        <authorList>
            <person name="Shang Y."/>
            <person name="Xiao G."/>
            <person name="Zheng P."/>
            <person name="Cen K."/>
            <person name="Zhan S."/>
            <person name="Wang C."/>
        </authorList>
    </citation>
    <scope>NUCLEOTIDE SEQUENCE [LARGE SCALE GENOMIC DNA]</scope>
    <source>
        <strain evidence="3 4">ARSEF 7405</strain>
    </source>
</reference>
<dbReference type="GO" id="GO:0010628">
    <property type="term" value="P:positive regulation of gene expression"/>
    <property type="evidence" value="ECO:0007669"/>
    <property type="project" value="TreeGrafter"/>
</dbReference>
<organism evidence="3 4">
    <name type="scientific">Ascosphaera apis ARSEF 7405</name>
    <dbReference type="NCBI Taxonomy" id="392613"/>
    <lineage>
        <taxon>Eukaryota</taxon>
        <taxon>Fungi</taxon>
        <taxon>Dikarya</taxon>
        <taxon>Ascomycota</taxon>
        <taxon>Pezizomycotina</taxon>
        <taxon>Eurotiomycetes</taxon>
        <taxon>Eurotiomycetidae</taxon>
        <taxon>Onygenales</taxon>
        <taxon>Ascosphaeraceae</taxon>
        <taxon>Ascosphaera</taxon>
    </lineage>
</organism>